<dbReference type="STRING" id="4155.A0A022RX86"/>
<name>A0A022RX86_ERYGU</name>
<keyword evidence="2" id="KW-1185">Reference proteome</keyword>
<evidence type="ECO:0000313" key="1">
    <source>
        <dbReference type="EMBL" id="EYU44353.1"/>
    </source>
</evidence>
<dbReference type="GO" id="GO:0080030">
    <property type="term" value="F:methyl indole-3-acetate esterase activity"/>
    <property type="evidence" value="ECO:0000318"/>
    <property type="project" value="GO_Central"/>
</dbReference>
<evidence type="ECO:0008006" key="3">
    <source>
        <dbReference type="Google" id="ProtNLM"/>
    </source>
</evidence>
<dbReference type="InterPro" id="IPR045889">
    <property type="entry name" value="MES/HNL"/>
</dbReference>
<sequence length="128" mass="14593">MDCGFTFSEASGKLPISATFGPNYMAAKLYKNCPLEDLELSKMLIRPRLFFLEETSKKYLLSRLNYGSVKRCYVCEDDEVMGKELQRYIVENSPPDDVINIPYAGHMVLLTKPQMMICFGLLGLADKY</sequence>
<dbReference type="PANTHER" id="PTHR10992">
    <property type="entry name" value="METHYLESTERASE FAMILY MEMBER"/>
    <property type="match status" value="1"/>
</dbReference>
<accession>A0A022RX86</accession>
<reference evidence="1 2" key="1">
    <citation type="journal article" date="2013" name="Proc. Natl. Acad. Sci. U.S.A.">
        <title>Fine-scale variation in meiotic recombination in Mimulus inferred from population shotgun sequencing.</title>
        <authorList>
            <person name="Hellsten U."/>
            <person name="Wright K.M."/>
            <person name="Jenkins J."/>
            <person name="Shu S."/>
            <person name="Yuan Y."/>
            <person name="Wessler S.R."/>
            <person name="Schmutz J."/>
            <person name="Willis J.H."/>
            <person name="Rokhsar D.S."/>
        </authorList>
    </citation>
    <scope>NUCLEOTIDE SEQUENCE [LARGE SCALE GENOMIC DNA]</scope>
    <source>
        <strain evidence="2">cv. DUN x IM62</strain>
    </source>
</reference>
<dbReference type="Gene3D" id="3.40.50.1820">
    <property type="entry name" value="alpha/beta hydrolase"/>
    <property type="match status" value="1"/>
</dbReference>
<dbReference type="GO" id="GO:0080031">
    <property type="term" value="F:methyl salicylate esterase activity"/>
    <property type="evidence" value="ECO:0000318"/>
    <property type="project" value="GO_Central"/>
</dbReference>
<dbReference type="GO" id="GO:0009696">
    <property type="term" value="P:salicylic acid metabolic process"/>
    <property type="evidence" value="ECO:0000318"/>
    <property type="project" value="GO_Central"/>
</dbReference>
<protein>
    <recommendedName>
        <fullName evidence="3">AB hydrolase-1 domain-containing protein</fullName>
    </recommendedName>
</protein>
<organism evidence="1 2">
    <name type="scientific">Erythranthe guttata</name>
    <name type="common">Yellow monkey flower</name>
    <name type="synonym">Mimulus guttatus</name>
    <dbReference type="NCBI Taxonomy" id="4155"/>
    <lineage>
        <taxon>Eukaryota</taxon>
        <taxon>Viridiplantae</taxon>
        <taxon>Streptophyta</taxon>
        <taxon>Embryophyta</taxon>
        <taxon>Tracheophyta</taxon>
        <taxon>Spermatophyta</taxon>
        <taxon>Magnoliopsida</taxon>
        <taxon>eudicotyledons</taxon>
        <taxon>Gunneridae</taxon>
        <taxon>Pentapetalae</taxon>
        <taxon>asterids</taxon>
        <taxon>lamiids</taxon>
        <taxon>Lamiales</taxon>
        <taxon>Phrymaceae</taxon>
        <taxon>Erythranthe</taxon>
    </lineage>
</organism>
<dbReference type="AlphaFoldDB" id="A0A022RX86"/>
<dbReference type="SUPFAM" id="SSF53474">
    <property type="entry name" value="alpha/beta-Hydrolases"/>
    <property type="match status" value="1"/>
</dbReference>
<dbReference type="Proteomes" id="UP000030748">
    <property type="component" value="Unassembled WGS sequence"/>
</dbReference>
<dbReference type="GO" id="GO:0080032">
    <property type="term" value="F:methyl jasmonate esterase activity"/>
    <property type="evidence" value="ECO:0000318"/>
    <property type="project" value="GO_Central"/>
</dbReference>
<gene>
    <name evidence="1" type="ORF">MIMGU_mgv11b023770mg</name>
</gene>
<dbReference type="PANTHER" id="PTHR10992:SF943">
    <property type="entry name" value="METHYLESTERASE 10"/>
    <property type="match status" value="1"/>
</dbReference>
<dbReference type="GO" id="GO:0009694">
    <property type="term" value="P:jasmonic acid metabolic process"/>
    <property type="evidence" value="ECO:0000318"/>
    <property type="project" value="GO_Central"/>
</dbReference>
<dbReference type="eggNOG" id="ENOG502QQCC">
    <property type="taxonomic scope" value="Eukaryota"/>
</dbReference>
<dbReference type="InterPro" id="IPR029058">
    <property type="entry name" value="AB_hydrolase_fold"/>
</dbReference>
<proteinExistence type="predicted"/>
<evidence type="ECO:0000313" key="2">
    <source>
        <dbReference type="Proteomes" id="UP000030748"/>
    </source>
</evidence>
<dbReference type="EMBL" id="KI630214">
    <property type="protein sequence ID" value="EYU44353.1"/>
    <property type="molecule type" value="Genomic_DNA"/>
</dbReference>